<comment type="caution">
    <text evidence="1">The sequence shown here is derived from an EMBL/GenBank/DDBJ whole genome shotgun (WGS) entry which is preliminary data.</text>
</comment>
<name>U2JFE1_9SPHI</name>
<keyword evidence="2" id="KW-1185">Reference proteome</keyword>
<dbReference type="InterPro" id="IPR038643">
    <property type="entry name" value="PliI_sf"/>
</dbReference>
<accession>U2JFE1</accession>
<evidence type="ECO:0000313" key="2">
    <source>
        <dbReference type="Proteomes" id="UP000016584"/>
    </source>
</evidence>
<evidence type="ECO:0008006" key="3">
    <source>
        <dbReference type="Google" id="ProtNLM"/>
    </source>
</evidence>
<evidence type="ECO:0000313" key="1">
    <source>
        <dbReference type="EMBL" id="ERJ61398.1"/>
    </source>
</evidence>
<dbReference type="RefSeq" id="WP_021068255.1">
    <property type="nucleotide sequence ID" value="NZ_ATDL01000001.1"/>
</dbReference>
<dbReference type="STRING" id="1346330.M472_21820"/>
<dbReference type="EMBL" id="ATDL01000001">
    <property type="protein sequence ID" value="ERJ61398.1"/>
    <property type="molecule type" value="Genomic_DNA"/>
</dbReference>
<dbReference type="SUPFAM" id="SSF69318">
    <property type="entry name" value="Integrin alpha N-terminal domain"/>
    <property type="match status" value="1"/>
</dbReference>
<organism evidence="1 2">
    <name type="scientific">Sphingobacterium paucimobilis HER1398</name>
    <dbReference type="NCBI Taxonomy" id="1346330"/>
    <lineage>
        <taxon>Bacteria</taxon>
        <taxon>Pseudomonadati</taxon>
        <taxon>Bacteroidota</taxon>
        <taxon>Sphingobacteriia</taxon>
        <taxon>Sphingobacteriales</taxon>
        <taxon>Sphingobacteriaceae</taxon>
        <taxon>Sphingobacterium</taxon>
    </lineage>
</organism>
<dbReference type="Gene3D" id="2.40.128.460">
    <property type="entry name" value="Periplasmic lysozyme inhibitor of I-type lysozyme"/>
    <property type="match status" value="1"/>
</dbReference>
<dbReference type="Proteomes" id="UP000016584">
    <property type="component" value="Unassembled WGS sequence"/>
</dbReference>
<proteinExistence type="predicted"/>
<protein>
    <recommendedName>
        <fullName evidence="3">PliI/PliC-like inhibitor of I-type lysozyme</fullName>
    </recommendedName>
</protein>
<sequence>MSALNNIIIATLSFFAIIGCNLKPAETASQEEITDRSINVEGNYVDTAYEKRAEGYDWVGMSVQRLSDTVINIKVRSRADLKGPTCTLDAQAFQTRTNVYRTMLEGKPVLLSFDEESVSIKSELVNDSTILHFYCSGGASLGGRYKKIKEDLDPKQVDQTSFIKNLKFNGISFSIRSKNDGDKELLMITPTGLSIDNDIHSHDITGQTVLDAQIGDMNGDGYPEVLVYTQSHGSGSYGNIIGYSVNKGKSLSQIYFSPVADNPKISTGYLGHDSFNLTGTYLTQKFPLYQEGDTNANPTGKQREVLYELTDGENSRILTVYAIKDI</sequence>
<gene>
    <name evidence="1" type="ORF">M472_21820</name>
</gene>
<dbReference type="OrthoDB" id="946181at2"/>
<dbReference type="InterPro" id="IPR028994">
    <property type="entry name" value="Integrin_alpha_N"/>
</dbReference>
<dbReference type="eggNOG" id="COG4461">
    <property type="taxonomic scope" value="Bacteria"/>
</dbReference>
<reference evidence="1 2" key="1">
    <citation type="journal article" date="2013" name="Genome Announc.">
        <title>The Draft Genome Sequence of Sphingomonas paucimobilis Strain HER1398 (Proteobacteria), Host to the Giant PAU Phage, Indicates That It Is a Member of the Genus Sphingobacterium (Bacteroidetes).</title>
        <authorList>
            <person name="White R.A.III."/>
            <person name="Suttle C.A."/>
        </authorList>
    </citation>
    <scope>NUCLEOTIDE SEQUENCE [LARGE SCALE GENOMIC DNA]</scope>
    <source>
        <strain evidence="1 2">HER1398</strain>
    </source>
</reference>
<dbReference type="PATRIC" id="fig|1346330.5.peg.55"/>
<dbReference type="AlphaFoldDB" id="U2JFE1"/>